<dbReference type="EMBL" id="MU856899">
    <property type="protein sequence ID" value="KAK4154915.1"/>
    <property type="molecule type" value="Genomic_DNA"/>
</dbReference>
<reference evidence="1" key="2">
    <citation type="submission" date="2023-05" db="EMBL/GenBank/DDBJ databases">
        <authorList>
            <consortium name="Lawrence Berkeley National Laboratory"/>
            <person name="Steindorff A."/>
            <person name="Hensen N."/>
            <person name="Bonometti L."/>
            <person name="Westerberg I."/>
            <person name="Brannstrom I.O."/>
            <person name="Guillou S."/>
            <person name="Cros-Aarteil S."/>
            <person name="Calhoun S."/>
            <person name="Haridas S."/>
            <person name="Kuo A."/>
            <person name="Mondo S."/>
            <person name="Pangilinan J."/>
            <person name="Riley R."/>
            <person name="Labutti K."/>
            <person name="Andreopoulos B."/>
            <person name="Lipzen A."/>
            <person name="Chen C."/>
            <person name="Yanf M."/>
            <person name="Daum C."/>
            <person name="Ng V."/>
            <person name="Clum A."/>
            <person name="Ohm R."/>
            <person name="Martin F."/>
            <person name="Silar P."/>
            <person name="Natvig D."/>
            <person name="Lalanne C."/>
            <person name="Gautier V."/>
            <person name="Ament-Velasquez S.L."/>
            <person name="Kruys A."/>
            <person name="Hutchinson M.I."/>
            <person name="Powell A.J."/>
            <person name="Barry K."/>
            <person name="Miller A.N."/>
            <person name="Grigoriev I.V."/>
            <person name="Debuchy R."/>
            <person name="Gladieux P."/>
            <person name="Thoren M.H."/>
            <person name="Johannesson H."/>
        </authorList>
    </citation>
    <scope>NUCLEOTIDE SEQUENCE</scope>
    <source>
        <strain evidence="1">CBS 538.74</strain>
    </source>
</reference>
<keyword evidence="2" id="KW-1185">Reference proteome</keyword>
<protein>
    <submittedName>
        <fullName evidence="1">Uncharacterized protein</fullName>
    </submittedName>
</protein>
<dbReference type="Proteomes" id="UP001302745">
    <property type="component" value="Unassembled WGS sequence"/>
</dbReference>
<proteinExistence type="predicted"/>
<accession>A0AAN6VPB2</accession>
<organism evidence="1 2">
    <name type="scientific">Chaetomidium leptoderma</name>
    <dbReference type="NCBI Taxonomy" id="669021"/>
    <lineage>
        <taxon>Eukaryota</taxon>
        <taxon>Fungi</taxon>
        <taxon>Dikarya</taxon>
        <taxon>Ascomycota</taxon>
        <taxon>Pezizomycotina</taxon>
        <taxon>Sordariomycetes</taxon>
        <taxon>Sordariomycetidae</taxon>
        <taxon>Sordariales</taxon>
        <taxon>Chaetomiaceae</taxon>
        <taxon>Chaetomidium</taxon>
    </lineage>
</organism>
<sequence length="206" mass="22876">MPRGNQGTWSSQRPAMASLGPADMLVRGTEYTPGMQLAGPGSDTKNSGIWHKVGSGTTDDPTVAWLFDIKGMFDISADMRESHVDVARKVAKANGFKCILIRKEAHKRQRTYSTLGTRNFVTKDNDYQSYSPTVHADNHMTVFMGPDTSTAMVGGHIYVVQKKDLETGCYFIKQMDDPENQRTIVSPGYRKVAEEFWLTSGAWEAS</sequence>
<name>A0AAN6VPB2_9PEZI</name>
<comment type="caution">
    <text evidence="1">The sequence shown here is derived from an EMBL/GenBank/DDBJ whole genome shotgun (WGS) entry which is preliminary data.</text>
</comment>
<dbReference type="AlphaFoldDB" id="A0AAN6VPB2"/>
<gene>
    <name evidence="1" type="ORF">C8A00DRAFT_14004</name>
</gene>
<reference evidence="1" key="1">
    <citation type="journal article" date="2023" name="Mol. Phylogenet. Evol.">
        <title>Genome-scale phylogeny and comparative genomics of the fungal order Sordariales.</title>
        <authorList>
            <person name="Hensen N."/>
            <person name="Bonometti L."/>
            <person name="Westerberg I."/>
            <person name="Brannstrom I.O."/>
            <person name="Guillou S."/>
            <person name="Cros-Aarteil S."/>
            <person name="Calhoun S."/>
            <person name="Haridas S."/>
            <person name="Kuo A."/>
            <person name="Mondo S."/>
            <person name="Pangilinan J."/>
            <person name="Riley R."/>
            <person name="LaButti K."/>
            <person name="Andreopoulos B."/>
            <person name="Lipzen A."/>
            <person name="Chen C."/>
            <person name="Yan M."/>
            <person name="Daum C."/>
            <person name="Ng V."/>
            <person name="Clum A."/>
            <person name="Steindorff A."/>
            <person name="Ohm R.A."/>
            <person name="Martin F."/>
            <person name="Silar P."/>
            <person name="Natvig D.O."/>
            <person name="Lalanne C."/>
            <person name="Gautier V."/>
            <person name="Ament-Velasquez S.L."/>
            <person name="Kruys A."/>
            <person name="Hutchinson M.I."/>
            <person name="Powell A.J."/>
            <person name="Barry K."/>
            <person name="Miller A.N."/>
            <person name="Grigoriev I.V."/>
            <person name="Debuchy R."/>
            <person name="Gladieux P."/>
            <person name="Hiltunen Thoren M."/>
            <person name="Johannesson H."/>
        </authorList>
    </citation>
    <scope>NUCLEOTIDE SEQUENCE</scope>
    <source>
        <strain evidence="1">CBS 538.74</strain>
    </source>
</reference>
<evidence type="ECO:0000313" key="2">
    <source>
        <dbReference type="Proteomes" id="UP001302745"/>
    </source>
</evidence>
<evidence type="ECO:0000313" key="1">
    <source>
        <dbReference type="EMBL" id="KAK4154915.1"/>
    </source>
</evidence>